<evidence type="ECO:0000256" key="1">
    <source>
        <dbReference type="SAM" id="SignalP"/>
    </source>
</evidence>
<dbReference type="AlphaFoldDB" id="A0A9W9EYI5"/>
<proteinExistence type="predicted"/>
<comment type="caution">
    <text evidence="2">The sequence shown here is derived from an EMBL/GenBank/DDBJ whole genome shotgun (WGS) entry which is preliminary data.</text>
</comment>
<evidence type="ECO:0000313" key="3">
    <source>
        <dbReference type="Proteomes" id="UP001149074"/>
    </source>
</evidence>
<dbReference type="RefSeq" id="XP_056472182.1">
    <property type="nucleotide sequence ID" value="XM_056621376.1"/>
</dbReference>
<feature type="chain" id="PRO_5040931926" evidence="1">
    <location>
        <begin position="28"/>
        <end position="82"/>
    </location>
</feature>
<dbReference type="GeneID" id="81360355"/>
<feature type="signal peptide" evidence="1">
    <location>
        <begin position="1"/>
        <end position="27"/>
    </location>
</feature>
<reference evidence="2" key="2">
    <citation type="journal article" date="2023" name="IMA Fungus">
        <title>Comparative genomic study of the Penicillium genus elucidates a diverse pangenome and 15 lateral gene transfer events.</title>
        <authorList>
            <person name="Petersen C."/>
            <person name="Sorensen T."/>
            <person name="Nielsen M.R."/>
            <person name="Sondergaard T.E."/>
            <person name="Sorensen J.L."/>
            <person name="Fitzpatrick D.A."/>
            <person name="Frisvad J.C."/>
            <person name="Nielsen K.L."/>
        </authorList>
    </citation>
    <scope>NUCLEOTIDE SEQUENCE</scope>
    <source>
        <strain evidence="2">IBT 30761</strain>
    </source>
</reference>
<organism evidence="2 3">
    <name type="scientific">Penicillium argentinense</name>
    <dbReference type="NCBI Taxonomy" id="1131581"/>
    <lineage>
        <taxon>Eukaryota</taxon>
        <taxon>Fungi</taxon>
        <taxon>Dikarya</taxon>
        <taxon>Ascomycota</taxon>
        <taxon>Pezizomycotina</taxon>
        <taxon>Eurotiomycetes</taxon>
        <taxon>Eurotiomycetidae</taxon>
        <taxon>Eurotiales</taxon>
        <taxon>Aspergillaceae</taxon>
        <taxon>Penicillium</taxon>
    </lineage>
</organism>
<evidence type="ECO:0000313" key="2">
    <source>
        <dbReference type="EMBL" id="KAJ5090201.1"/>
    </source>
</evidence>
<keyword evidence="1" id="KW-0732">Signal</keyword>
<name>A0A9W9EYI5_9EURO</name>
<dbReference type="EMBL" id="JAPQKI010000009">
    <property type="protein sequence ID" value="KAJ5090201.1"/>
    <property type="molecule type" value="Genomic_DNA"/>
</dbReference>
<protein>
    <submittedName>
        <fullName evidence="2">Uncharacterized protein</fullName>
    </submittedName>
</protein>
<gene>
    <name evidence="2" type="ORF">N7532_008885</name>
</gene>
<sequence length="82" mass="8977">MGAILSSTTHRTHSCISSVVLLALIESLPLEYLQPATNSKSHSQPSSIYAGIDSIMSTSYGTKPQYWFSLVSCQNICHFLNL</sequence>
<keyword evidence="3" id="KW-1185">Reference proteome</keyword>
<accession>A0A9W9EYI5</accession>
<dbReference type="Proteomes" id="UP001149074">
    <property type="component" value="Unassembled WGS sequence"/>
</dbReference>
<reference evidence="2" key="1">
    <citation type="submission" date="2022-11" db="EMBL/GenBank/DDBJ databases">
        <authorList>
            <person name="Petersen C."/>
        </authorList>
    </citation>
    <scope>NUCLEOTIDE SEQUENCE</scope>
    <source>
        <strain evidence="2">IBT 30761</strain>
    </source>
</reference>